<dbReference type="Proteomes" id="UP001151760">
    <property type="component" value="Unassembled WGS sequence"/>
</dbReference>
<dbReference type="EMBL" id="BQNB010012887">
    <property type="protein sequence ID" value="GJT09163.1"/>
    <property type="molecule type" value="Genomic_DNA"/>
</dbReference>
<protein>
    <recommendedName>
        <fullName evidence="3">Retrovirus-related Pol polyprotein from transposon TNT 1-94</fullName>
    </recommendedName>
</protein>
<evidence type="ECO:0000313" key="1">
    <source>
        <dbReference type="EMBL" id="GJT09163.1"/>
    </source>
</evidence>
<sequence length="256" mass="29137">MAAVNDVPQLVDKKGGMERYYLKCMKDGPFQPKTSEGDAKPESQWTPDERRVIVQDQRLKSIIMSCLPDDIMESIISCVSTKETWTDLVHSFEGPSDTKENRIMDLKLEYQTFREKSTEKLFLYPKMAAVNNVPQLVDKKGGSYAAIAPKLEPRKINRWKKHDIIESVISCETAKATWTDLLNADDALVVRQDHDRNGEWIEHHHEKGIVAVSETEPTTLLVPTEVKGTEQESKINVLTKLVQMLIDENVNSIQID</sequence>
<accession>A0ABQ5B5V1</accession>
<keyword evidence="2" id="KW-1185">Reference proteome</keyword>
<organism evidence="1 2">
    <name type="scientific">Tanacetum coccineum</name>
    <dbReference type="NCBI Taxonomy" id="301880"/>
    <lineage>
        <taxon>Eukaryota</taxon>
        <taxon>Viridiplantae</taxon>
        <taxon>Streptophyta</taxon>
        <taxon>Embryophyta</taxon>
        <taxon>Tracheophyta</taxon>
        <taxon>Spermatophyta</taxon>
        <taxon>Magnoliopsida</taxon>
        <taxon>eudicotyledons</taxon>
        <taxon>Gunneridae</taxon>
        <taxon>Pentapetalae</taxon>
        <taxon>asterids</taxon>
        <taxon>campanulids</taxon>
        <taxon>Asterales</taxon>
        <taxon>Asteraceae</taxon>
        <taxon>Asteroideae</taxon>
        <taxon>Anthemideae</taxon>
        <taxon>Anthemidinae</taxon>
        <taxon>Tanacetum</taxon>
    </lineage>
</organism>
<proteinExistence type="predicted"/>
<evidence type="ECO:0008006" key="3">
    <source>
        <dbReference type="Google" id="ProtNLM"/>
    </source>
</evidence>
<evidence type="ECO:0000313" key="2">
    <source>
        <dbReference type="Proteomes" id="UP001151760"/>
    </source>
</evidence>
<reference evidence="1" key="2">
    <citation type="submission" date="2022-01" db="EMBL/GenBank/DDBJ databases">
        <authorList>
            <person name="Yamashiro T."/>
            <person name="Shiraishi A."/>
            <person name="Satake H."/>
            <person name="Nakayama K."/>
        </authorList>
    </citation>
    <scope>NUCLEOTIDE SEQUENCE</scope>
</reference>
<reference evidence="1" key="1">
    <citation type="journal article" date="2022" name="Int. J. Mol. Sci.">
        <title>Draft Genome of Tanacetum Coccineum: Genomic Comparison of Closely Related Tanacetum-Family Plants.</title>
        <authorList>
            <person name="Yamashiro T."/>
            <person name="Shiraishi A."/>
            <person name="Nakayama K."/>
            <person name="Satake H."/>
        </authorList>
    </citation>
    <scope>NUCLEOTIDE SEQUENCE</scope>
</reference>
<gene>
    <name evidence="1" type="ORF">Tco_0843625</name>
</gene>
<name>A0ABQ5B5V1_9ASTR</name>
<comment type="caution">
    <text evidence="1">The sequence shown here is derived from an EMBL/GenBank/DDBJ whole genome shotgun (WGS) entry which is preliminary data.</text>
</comment>